<evidence type="ECO:0000313" key="8">
    <source>
        <dbReference type="EMBL" id="KAL3860897.1"/>
    </source>
</evidence>
<dbReference type="PANTHER" id="PTHR44337">
    <property type="entry name" value="CARCINOEMBRYONIC ANTIGEN-RELATED CELL ADHESION MOLECULE 8"/>
    <property type="match status" value="1"/>
</dbReference>
<dbReference type="EMBL" id="JBJQND010000011">
    <property type="protein sequence ID" value="KAL3860897.1"/>
    <property type="molecule type" value="Genomic_DNA"/>
</dbReference>
<name>A0ABD3VH19_SINWO</name>
<dbReference type="InterPro" id="IPR003599">
    <property type="entry name" value="Ig_sub"/>
</dbReference>
<dbReference type="SMART" id="SM00408">
    <property type="entry name" value="IGc2"/>
    <property type="match status" value="3"/>
</dbReference>
<dbReference type="InterPro" id="IPR007110">
    <property type="entry name" value="Ig-like_dom"/>
</dbReference>
<dbReference type="InterPro" id="IPR003598">
    <property type="entry name" value="Ig_sub2"/>
</dbReference>
<dbReference type="SMART" id="SM00060">
    <property type="entry name" value="FN3"/>
    <property type="match status" value="1"/>
</dbReference>
<dbReference type="Pfam" id="PF00041">
    <property type="entry name" value="fn3"/>
    <property type="match status" value="1"/>
</dbReference>
<feature type="domain" description="Ig-like" evidence="6">
    <location>
        <begin position="194"/>
        <end position="260"/>
    </location>
</feature>
<feature type="domain" description="Fibronectin type-III" evidence="7">
    <location>
        <begin position="398"/>
        <end position="494"/>
    </location>
</feature>
<dbReference type="Pfam" id="PF00047">
    <property type="entry name" value="ig"/>
    <property type="match status" value="1"/>
</dbReference>
<dbReference type="SUPFAM" id="SSF48726">
    <property type="entry name" value="Immunoglobulin"/>
    <property type="match status" value="4"/>
</dbReference>
<comment type="caution">
    <text evidence="8">The sequence shown here is derived from an EMBL/GenBank/DDBJ whole genome shotgun (WGS) entry which is preliminary data.</text>
</comment>
<dbReference type="Gene3D" id="2.60.40.10">
    <property type="entry name" value="Immunoglobulins"/>
    <property type="match status" value="4"/>
</dbReference>
<keyword evidence="9" id="KW-1185">Reference proteome</keyword>
<dbReference type="InterPro" id="IPR003961">
    <property type="entry name" value="FN3_dom"/>
</dbReference>
<keyword evidence="5" id="KW-1133">Transmembrane helix</keyword>
<organism evidence="8 9">
    <name type="scientific">Sinanodonta woodiana</name>
    <name type="common">Chinese pond mussel</name>
    <name type="synonym">Anodonta woodiana</name>
    <dbReference type="NCBI Taxonomy" id="1069815"/>
    <lineage>
        <taxon>Eukaryota</taxon>
        <taxon>Metazoa</taxon>
        <taxon>Spiralia</taxon>
        <taxon>Lophotrochozoa</taxon>
        <taxon>Mollusca</taxon>
        <taxon>Bivalvia</taxon>
        <taxon>Autobranchia</taxon>
        <taxon>Heteroconchia</taxon>
        <taxon>Palaeoheterodonta</taxon>
        <taxon>Unionida</taxon>
        <taxon>Unionoidea</taxon>
        <taxon>Unionidae</taxon>
        <taxon>Unioninae</taxon>
        <taxon>Sinanodonta</taxon>
    </lineage>
</organism>
<dbReference type="SMART" id="SM00409">
    <property type="entry name" value="IG"/>
    <property type="match status" value="3"/>
</dbReference>
<evidence type="ECO:0000259" key="7">
    <source>
        <dbReference type="PROSITE" id="PS50853"/>
    </source>
</evidence>
<dbReference type="InterPro" id="IPR013151">
    <property type="entry name" value="Immunoglobulin_dom"/>
</dbReference>
<feature type="domain" description="Ig-like" evidence="6">
    <location>
        <begin position="1"/>
        <end position="89"/>
    </location>
</feature>
<keyword evidence="5" id="KW-0472">Membrane</keyword>
<evidence type="ECO:0000256" key="2">
    <source>
        <dbReference type="ARBA" id="ARBA00023157"/>
    </source>
</evidence>
<dbReference type="InterPro" id="IPR013783">
    <property type="entry name" value="Ig-like_fold"/>
</dbReference>
<gene>
    <name evidence="8" type="ORF">ACJMK2_006993</name>
</gene>
<dbReference type="CDD" id="cd00063">
    <property type="entry name" value="FN3"/>
    <property type="match status" value="1"/>
</dbReference>
<dbReference type="SUPFAM" id="SSF49265">
    <property type="entry name" value="Fibronectin type III"/>
    <property type="match status" value="1"/>
</dbReference>
<keyword evidence="4" id="KW-0393">Immunoglobulin domain</keyword>
<keyword evidence="2" id="KW-1015">Disulfide bond</keyword>
<evidence type="ECO:0000256" key="4">
    <source>
        <dbReference type="ARBA" id="ARBA00023319"/>
    </source>
</evidence>
<evidence type="ECO:0000256" key="5">
    <source>
        <dbReference type="SAM" id="Phobius"/>
    </source>
</evidence>
<keyword evidence="1" id="KW-0732">Signal</keyword>
<feature type="transmembrane region" description="Helical" evidence="5">
    <location>
        <begin position="501"/>
        <end position="527"/>
    </location>
</feature>
<dbReference type="PROSITE" id="PS50853">
    <property type="entry name" value="FN3"/>
    <property type="match status" value="1"/>
</dbReference>
<evidence type="ECO:0000256" key="1">
    <source>
        <dbReference type="ARBA" id="ARBA00022729"/>
    </source>
</evidence>
<keyword evidence="5" id="KW-0812">Transmembrane</keyword>
<dbReference type="Pfam" id="PF13895">
    <property type="entry name" value="Ig_2"/>
    <property type="match status" value="1"/>
</dbReference>
<evidence type="ECO:0000259" key="6">
    <source>
        <dbReference type="PROSITE" id="PS50835"/>
    </source>
</evidence>
<evidence type="ECO:0000256" key="3">
    <source>
        <dbReference type="ARBA" id="ARBA00023180"/>
    </source>
</evidence>
<sequence length="533" mass="58707">MEVSDPLENEMYTMRCSAQSTSVPRGMGLSMHYQWKRENGQNITVSDRYSFSSDQSNLIINPLKREDAGNFVCEAWEHVGAVTQSASFSLTVIYGPDTNGLTLSPSNTSYQLTESSSFTVQCAATCVPQCHYQWIGPGISQIDNQGLLYVSEISRNQSGTFTCTVTNPKNPGKSVTANISVIVYYTDVLVNYSGSSLTNSTILLTCTASGIPSQYTFQDWIHKVGDTEIRRLTGKNTANTSTIALTNISIEDMGTYVCTVDIYIAGQNGQIKQTGQTYIFVHGTPFIENTKSMFTGMINKSATIEIPFYSSLSSTTVKFYRGANTVEVTNTSDTLIYLSSSRNIFTFYGKEVLLNGQNVVLHFKMVKTADYGEYTAVLLNDIGSTYRRILFSSGEPETPAKFHITDVQEKQVTLQWLSGDHRGFDQTFAIQISMDNITWTNASLINAGKKEGWFSETVTGLKSNTAYYFRLYSFNVNGESDFAGIDFATRTLKESASSLDIGASIGIGFGGFFLGVVGTISVIIIIWKRITSN</sequence>
<feature type="domain" description="Ig-like" evidence="6">
    <location>
        <begin position="96"/>
        <end position="180"/>
    </location>
</feature>
<dbReference type="InterPro" id="IPR036116">
    <property type="entry name" value="FN3_sf"/>
</dbReference>
<dbReference type="InterPro" id="IPR052598">
    <property type="entry name" value="IgSF_CEA-related"/>
</dbReference>
<accession>A0ABD3VH19</accession>
<dbReference type="InterPro" id="IPR036179">
    <property type="entry name" value="Ig-like_dom_sf"/>
</dbReference>
<dbReference type="Proteomes" id="UP001634394">
    <property type="component" value="Unassembled WGS sequence"/>
</dbReference>
<keyword evidence="3" id="KW-0325">Glycoprotein</keyword>
<reference evidence="8 9" key="1">
    <citation type="submission" date="2024-11" db="EMBL/GenBank/DDBJ databases">
        <title>Chromosome-level genome assembly of the freshwater bivalve Anodonta woodiana.</title>
        <authorList>
            <person name="Chen X."/>
        </authorList>
    </citation>
    <scope>NUCLEOTIDE SEQUENCE [LARGE SCALE GENOMIC DNA]</scope>
    <source>
        <strain evidence="8">MN2024</strain>
        <tissue evidence="8">Gills</tissue>
    </source>
</reference>
<proteinExistence type="predicted"/>
<evidence type="ECO:0000313" key="9">
    <source>
        <dbReference type="Proteomes" id="UP001634394"/>
    </source>
</evidence>
<protein>
    <submittedName>
        <fullName evidence="8">Uncharacterized protein</fullName>
    </submittedName>
</protein>
<dbReference type="AlphaFoldDB" id="A0ABD3VH19"/>
<dbReference type="PROSITE" id="PS50835">
    <property type="entry name" value="IG_LIKE"/>
    <property type="match status" value="3"/>
</dbReference>
<dbReference type="PANTHER" id="PTHR44337:SF20">
    <property type="entry name" value="CARCINOEMBRYONIC ANTIGEN-RELATED CELL ADHESION MOLECULE 5-RELATED"/>
    <property type="match status" value="1"/>
</dbReference>